<evidence type="ECO:0000256" key="1">
    <source>
        <dbReference type="SAM" id="MobiDB-lite"/>
    </source>
</evidence>
<sequence>MFVISCRKGFKEHKKSSTHSAVGQSFATRTESERSGLPHCQVTTR</sequence>
<accession>A0A0E9Q9S6</accession>
<protein>
    <submittedName>
        <fullName evidence="2">Uncharacterized protein</fullName>
    </submittedName>
</protein>
<reference evidence="2" key="1">
    <citation type="submission" date="2014-11" db="EMBL/GenBank/DDBJ databases">
        <authorList>
            <person name="Amaro Gonzalez C."/>
        </authorList>
    </citation>
    <scope>NUCLEOTIDE SEQUENCE</scope>
</reference>
<dbReference type="AlphaFoldDB" id="A0A0E9Q9S6"/>
<organism evidence="2">
    <name type="scientific">Anguilla anguilla</name>
    <name type="common">European freshwater eel</name>
    <name type="synonym">Muraena anguilla</name>
    <dbReference type="NCBI Taxonomy" id="7936"/>
    <lineage>
        <taxon>Eukaryota</taxon>
        <taxon>Metazoa</taxon>
        <taxon>Chordata</taxon>
        <taxon>Craniata</taxon>
        <taxon>Vertebrata</taxon>
        <taxon>Euteleostomi</taxon>
        <taxon>Actinopterygii</taxon>
        <taxon>Neopterygii</taxon>
        <taxon>Teleostei</taxon>
        <taxon>Anguilliformes</taxon>
        <taxon>Anguillidae</taxon>
        <taxon>Anguilla</taxon>
    </lineage>
</organism>
<name>A0A0E9Q9S6_ANGAN</name>
<proteinExistence type="predicted"/>
<evidence type="ECO:0000313" key="2">
    <source>
        <dbReference type="EMBL" id="JAH13641.1"/>
    </source>
</evidence>
<feature type="compositionally biased region" description="Polar residues" evidence="1">
    <location>
        <begin position="18"/>
        <end position="29"/>
    </location>
</feature>
<dbReference type="EMBL" id="GBXM01094936">
    <property type="protein sequence ID" value="JAH13641.1"/>
    <property type="molecule type" value="Transcribed_RNA"/>
</dbReference>
<feature type="region of interest" description="Disordered" evidence="1">
    <location>
        <begin position="14"/>
        <end position="45"/>
    </location>
</feature>
<reference evidence="2" key="2">
    <citation type="journal article" date="2015" name="Fish Shellfish Immunol.">
        <title>Early steps in the European eel (Anguilla anguilla)-Vibrio vulnificus interaction in the gills: Role of the RtxA13 toxin.</title>
        <authorList>
            <person name="Callol A."/>
            <person name="Pajuelo D."/>
            <person name="Ebbesson L."/>
            <person name="Teles M."/>
            <person name="MacKenzie S."/>
            <person name="Amaro C."/>
        </authorList>
    </citation>
    <scope>NUCLEOTIDE SEQUENCE</scope>
</reference>